<dbReference type="EMBL" id="PVXP01000094">
    <property type="protein sequence ID" value="PRR79794.1"/>
    <property type="molecule type" value="Genomic_DNA"/>
</dbReference>
<evidence type="ECO:0000313" key="3">
    <source>
        <dbReference type="EMBL" id="PRR79794.1"/>
    </source>
</evidence>
<proteinExistence type="predicted"/>
<dbReference type="InterPro" id="IPR013830">
    <property type="entry name" value="SGNH_hydro"/>
</dbReference>
<dbReference type="OrthoDB" id="2513075at2"/>
<sequence>MKKRNIICFISILLNIFFIFSGIFTIYKNHRVQILQKDNINKNFIKNAYYLAKQSQFETLNINSGDIVFLGDSLTNRSQWQELFNNSHIKNRGIDGDTTSGILNRLNTITRGHPKKIFLMIGINDLLHKQDTAYILSNYEKILNKIRTDSPDTIVYTESILPNNNIKSNRDVKFLNNELQKLSSSKIIYIDLFDRFVKYDKLPGEYTYDGTHLNGLGYSIWKHEINKYVN</sequence>
<dbReference type="AlphaFoldDB" id="A0A2T0B7D0"/>
<feature type="transmembrane region" description="Helical" evidence="1">
    <location>
        <begin position="7"/>
        <end position="27"/>
    </location>
</feature>
<feature type="domain" description="SGNH hydrolase-type esterase" evidence="2">
    <location>
        <begin position="69"/>
        <end position="219"/>
    </location>
</feature>
<keyword evidence="3" id="KW-0378">Hydrolase</keyword>
<protein>
    <submittedName>
        <fullName evidence="3">GDSL-like Lipase/Acylhydrolase</fullName>
    </submittedName>
</protein>
<dbReference type="Proteomes" id="UP000237798">
    <property type="component" value="Unassembled WGS sequence"/>
</dbReference>
<evidence type="ECO:0000313" key="4">
    <source>
        <dbReference type="Proteomes" id="UP000237798"/>
    </source>
</evidence>
<dbReference type="GO" id="GO:0004622">
    <property type="term" value="F:phosphatidylcholine lysophospholipase activity"/>
    <property type="evidence" value="ECO:0007669"/>
    <property type="project" value="TreeGrafter"/>
</dbReference>
<dbReference type="InterPro" id="IPR051532">
    <property type="entry name" value="Ester_Hydrolysis_Enzymes"/>
</dbReference>
<evidence type="ECO:0000259" key="2">
    <source>
        <dbReference type="Pfam" id="PF13472"/>
    </source>
</evidence>
<keyword evidence="1" id="KW-0472">Membrane</keyword>
<dbReference type="Gene3D" id="3.40.50.1110">
    <property type="entry name" value="SGNH hydrolase"/>
    <property type="match status" value="1"/>
</dbReference>
<keyword evidence="4" id="KW-1185">Reference proteome</keyword>
<keyword evidence="1" id="KW-1133">Transmembrane helix</keyword>
<reference evidence="3 4" key="1">
    <citation type="submission" date="2018-03" db="EMBL/GenBank/DDBJ databases">
        <title>Genome sequence of Clostridium luticellarii DSM 29923.</title>
        <authorList>
            <person name="Poehlein A."/>
            <person name="Daniel R."/>
        </authorList>
    </citation>
    <scope>NUCLEOTIDE SEQUENCE [LARGE SCALE GENOMIC DNA]</scope>
    <source>
        <strain evidence="3 4">DSM 29923</strain>
    </source>
</reference>
<evidence type="ECO:0000256" key="1">
    <source>
        <dbReference type="SAM" id="Phobius"/>
    </source>
</evidence>
<gene>
    <name evidence="3" type="ORF">CLLU_34200</name>
</gene>
<name>A0A2T0B7D0_9CLOT</name>
<accession>A0A2T0B7D0</accession>
<organism evidence="3 4">
    <name type="scientific">Clostridium luticellarii</name>
    <dbReference type="NCBI Taxonomy" id="1691940"/>
    <lineage>
        <taxon>Bacteria</taxon>
        <taxon>Bacillati</taxon>
        <taxon>Bacillota</taxon>
        <taxon>Clostridia</taxon>
        <taxon>Eubacteriales</taxon>
        <taxon>Clostridiaceae</taxon>
        <taxon>Clostridium</taxon>
    </lineage>
</organism>
<dbReference type="PANTHER" id="PTHR30383:SF5">
    <property type="entry name" value="SGNH HYDROLASE-TYPE ESTERASE DOMAIN-CONTAINING PROTEIN"/>
    <property type="match status" value="1"/>
</dbReference>
<dbReference type="InterPro" id="IPR036514">
    <property type="entry name" value="SGNH_hydro_sf"/>
</dbReference>
<dbReference type="Pfam" id="PF13472">
    <property type="entry name" value="Lipase_GDSL_2"/>
    <property type="match status" value="1"/>
</dbReference>
<comment type="caution">
    <text evidence="3">The sequence shown here is derived from an EMBL/GenBank/DDBJ whole genome shotgun (WGS) entry which is preliminary data.</text>
</comment>
<dbReference type="RefSeq" id="WP_158255942.1">
    <property type="nucleotide sequence ID" value="NZ_JALCQO010000005.1"/>
</dbReference>
<keyword evidence="1" id="KW-0812">Transmembrane</keyword>
<dbReference type="PANTHER" id="PTHR30383">
    <property type="entry name" value="THIOESTERASE 1/PROTEASE 1/LYSOPHOSPHOLIPASE L1"/>
    <property type="match status" value="1"/>
</dbReference>
<dbReference type="SUPFAM" id="SSF52266">
    <property type="entry name" value="SGNH hydrolase"/>
    <property type="match status" value="1"/>
</dbReference>